<sequence>MAEDHNNSPTPWAPVESSVDGLEGHLDSLYWEGVTREMQNAIISLQRLENVPSIPEEDDITKRIPAESAFFVTPWAAWKLSDDEWDGIWECSATVMAEHQGHDLQYRRARMLLIGLGLLDISRIIEFRDPPLKSLEGRVQGSLSTSFVRVLRLMKHLQMVRPYDPMAVEATANMDEKTKLKLSKDIRKLQEQIDDEEDFKDENKRLRAIFRTVPEWARRIALPFGNVHARTMFGPLTFEIGAGHSQGGALVTSRLPPDLSYSDIWRYVVSKRTNPALAISPDKKVFRCNRTVEQQSIHASTIQVLGGLFSGHNPKWKSQENEVIRQLIIESLQYKEKPTKSQAYNARRLREASSRVVDLLNTLH</sequence>
<name>A0A1Y1ZK34_9PLEO</name>
<organism evidence="2 3">
    <name type="scientific">Clohesyomyces aquaticus</name>
    <dbReference type="NCBI Taxonomy" id="1231657"/>
    <lineage>
        <taxon>Eukaryota</taxon>
        <taxon>Fungi</taxon>
        <taxon>Dikarya</taxon>
        <taxon>Ascomycota</taxon>
        <taxon>Pezizomycotina</taxon>
        <taxon>Dothideomycetes</taxon>
        <taxon>Pleosporomycetidae</taxon>
        <taxon>Pleosporales</taxon>
        <taxon>Lindgomycetaceae</taxon>
        <taxon>Clohesyomyces</taxon>
    </lineage>
</organism>
<keyword evidence="1" id="KW-0175">Coiled coil</keyword>
<feature type="coiled-coil region" evidence="1">
    <location>
        <begin position="179"/>
        <end position="206"/>
    </location>
</feature>
<keyword evidence="3" id="KW-1185">Reference proteome</keyword>
<gene>
    <name evidence="2" type="ORF">BCR34DRAFT_601904</name>
</gene>
<evidence type="ECO:0000313" key="2">
    <source>
        <dbReference type="EMBL" id="ORY10612.1"/>
    </source>
</evidence>
<dbReference type="AlphaFoldDB" id="A0A1Y1ZK34"/>
<evidence type="ECO:0000256" key="1">
    <source>
        <dbReference type="SAM" id="Coils"/>
    </source>
</evidence>
<accession>A0A1Y1ZK34</accession>
<proteinExistence type="predicted"/>
<reference evidence="2 3" key="1">
    <citation type="submission" date="2016-07" db="EMBL/GenBank/DDBJ databases">
        <title>Pervasive Adenine N6-methylation of Active Genes in Fungi.</title>
        <authorList>
            <consortium name="DOE Joint Genome Institute"/>
            <person name="Mondo S.J."/>
            <person name="Dannebaum R.O."/>
            <person name="Kuo R.C."/>
            <person name="Labutti K."/>
            <person name="Haridas S."/>
            <person name="Kuo A."/>
            <person name="Salamov A."/>
            <person name="Ahrendt S.R."/>
            <person name="Lipzen A."/>
            <person name="Sullivan W."/>
            <person name="Andreopoulos W.B."/>
            <person name="Clum A."/>
            <person name="Lindquist E."/>
            <person name="Daum C."/>
            <person name="Ramamoorthy G.K."/>
            <person name="Gryganskyi A."/>
            <person name="Culley D."/>
            <person name="Magnuson J.K."/>
            <person name="James T.Y."/>
            <person name="O'Malley M.A."/>
            <person name="Stajich J.E."/>
            <person name="Spatafora J.W."/>
            <person name="Visel A."/>
            <person name="Grigoriev I.V."/>
        </authorList>
    </citation>
    <scope>NUCLEOTIDE SEQUENCE [LARGE SCALE GENOMIC DNA]</scope>
    <source>
        <strain evidence="2 3">CBS 115471</strain>
    </source>
</reference>
<dbReference type="Proteomes" id="UP000193144">
    <property type="component" value="Unassembled WGS sequence"/>
</dbReference>
<protein>
    <submittedName>
        <fullName evidence="2">Uncharacterized protein</fullName>
    </submittedName>
</protein>
<dbReference type="OrthoDB" id="4455544at2759"/>
<comment type="caution">
    <text evidence="2">The sequence shown here is derived from an EMBL/GenBank/DDBJ whole genome shotgun (WGS) entry which is preliminary data.</text>
</comment>
<evidence type="ECO:0000313" key="3">
    <source>
        <dbReference type="Proteomes" id="UP000193144"/>
    </source>
</evidence>
<dbReference type="EMBL" id="MCFA01000070">
    <property type="protein sequence ID" value="ORY10612.1"/>
    <property type="molecule type" value="Genomic_DNA"/>
</dbReference>